<dbReference type="GO" id="GO:0005524">
    <property type="term" value="F:ATP binding"/>
    <property type="evidence" value="ECO:0007669"/>
    <property type="project" value="UniProtKB-UniRule"/>
</dbReference>
<dbReference type="GO" id="GO:0003677">
    <property type="term" value="F:DNA binding"/>
    <property type="evidence" value="ECO:0007669"/>
    <property type="project" value="InterPro"/>
</dbReference>
<evidence type="ECO:0000313" key="6">
    <source>
        <dbReference type="EMBL" id="BCJ26188.1"/>
    </source>
</evidence>
<keyword evidence="4" id="KW-1133">Transmembrane helix</keyword>
<gene>
    <name evidence="6" type="ORF">Asera_02960</name>
</gene>
<evidence type="ECO:0000256" key="4">
    <source>
        <dbReference type="SAM" id="Phobius"/>
    </source>
</evidence>
<name>A0A810KVR6_9ACTN</name>
<dbReference type="EMBL" id="AP023354">
    <property type="protein sequence ID" value="BCJ26188.1"/>
    <property type="molecule type" value="Genomic_DNA"/>
</dbReference>
<sequence>MSGRNQTVTERQGTAAERLFPRAAATIEFVAALGRGIGRLFRTAYLFRVELLLTGAGVWVWLKLWHWLGSPLLAAKILGSILAALLVLRLVYAAVGKAAPTIGKRAGRLAGNPIGRALLRIAAAHALLVGLRTVLRRHRAGRVLLWAAGMRARARVVRQMRDGLTGVRFENNAGKLPRIRKVRTTPVGERMTLVCKPGQSAELLDTRAEELRAAAKSRDVRIVRDPNRSDLVTVDVVRRDPLAATSAIRWDGLGHDALSMWDPVHIGMDENGDPVRLSMAERQIFLAGEPGSGKSSGEQVITCHAAKSPDAELLFIDPNRVQFAPWADRATAYAYADPDDALEVLNMVRAEGDRRLALLEKLPGVQRKLTREIAEGEGIPLWVLFIDELAYHTSVIGTTNGPFAKAARDIVSRFRAAGIIPVFATQRPTSDVVPTSLRDLFSMRTAYRTTTLASSDVILGEGWARQGYSATDIDLANRGVSWLLAEGALPRRVKWAWIDDETISDLSMTTVRFKPRRDPVPTPATDDTEQEG</sequence>
<dbReference type="Proteomes" id="UP000680750">
    <property type="component" value="Chromosome"/>
</dbReference>
<dbReference type="OrthoDB" id="3315716at2"/>
<dbReference type="InterPro" id="IPR002543">
    <property type="entry name" value="FtsK_dom"/>
</dbReference>
<protein>
    <recommendedName>
        <fullName evidence="5">FtsK domain-containing protein</fullName>
    </recommendedName>
</protein>
<proteinExistence type="predicted"/>
<keyword evidence="4" id="KW-0812">Transmembrane</keyword>
<evidence type="ECO:0000256" key="1">
    <source>
        <dbReference type="ARBA" id="ARBA00022741"/>
    </source>
</evidence>
<dbReference type="PROSITE" id="PS50901">
    <property type="entry name" value="FTSK"/>
    <property type="match status" value="1"/>
</dbReference>
<dbReference type="PANTHER" id="PTHR22683:SF41">
    <property type="entry name" value="DNA TRANSLOCASE FTSK"/>
    <property type="match status" value="1"/>
</dbReference>
<keyword evidence="2 3" id="KW-0067">ATP-binding</keyword>
<feature type="transmembrane region" description="Helical" evidence="4">
    <location>
        <begin position="117"/>
        <end position="135"/>
    </location>
</feature>
<evidence type="ECO:0000313" key="7">
    <source>
        <dbReference type="Proteomes" id="UP000680750"/>
    </source>
</evidence>
<dbReference type="KEGG" id="aser:Asera_02960"/>
<keyword evidence="1 3" id="KW-0547">Nucleotide-binding</keyword>
<accession>A0A810KVR6</accession>
<dbReference type="AlphaFoldDB" id="A0A810KVR6"/>
<dbReference type="Gene3D" id="3.40.50.300">
    <property type="entry name" value="P-loop containing nucleotide triphosphate hydrolases"/>
    <property type="match status" value="1"/>
</dbReference>
<keyword evidence="7" id="KW-1185">Reference proteome</keyword>
<dbReference type="InterPro" id="IPR027417">
    <property type="entry name" value="P-loop_NTPase"/>
</dbReference>
<dbReference type="SUPFAM" id="SSF52540">
    <property type="entry name" value="P-loop containing nucleoside triphosphate hydrolases"/>
    <property type="match status" value="1"/>
</dbReference>
<feature type="domain" description="FtsK" evidence="5">
    <location>
        <begin position="272"/>
        <end position="456"/>
    </location>
</feature>
<keyword evidence="4" id="KW-0472">Membrane</keyword>
<dbReference type="InterPro" id="IPR050206">
    <property type="entry name" value="FtsK/SpoIIIE/SftA"/>
</dbReference>
<dbReference type="PANTHER" id="PTHR22683">
    <property type="entry name" value="SPORULATION PROTEIN RELATED"/>
    <property type="match status" value="1"/>
</dbReference>
<evidence type="ECO:0000259" key="5">
    <source>
        <dbReference type="PROSITE" id="PS50901"/>
    </source>
</evidence>
<evidence type="ECO:0000256" key="3">
    <source>
        <dbReference type="PROSITE-ProRule" id="PRU00289"/>
    </source>
</evidence>
<evidence type="ECO:0000256" key="2">
    <source>
        <dbReference type="ARBA" id="ARBA00022840"/>
    </source>
</evidence>
<dbReference type="RefSeq" id="WP_051803094.1">
    <property type="nucleotide sequence ID" value="NZ_AP023354.1"/>
</dbReference>
<reference evidence="6" key="1">
    <citation type="submission" date="2020-08" db="EMBL/GenBank/DDBJ databases">
        <title>Whole genome shotgun sequence of Actinocatenispora sera NBRC 101916.</title>
        <authorList>
            <person name="Komaki H."/>
            <person name="Tamura T."/>
        </authorList>
    </citation>
    <scope>NUCLEOTIDE SEQUENCE</scope>
    <source>
        <strain evidence="6">NBRC 101916</strain>
    </source>
</reference>
<feature type="binding site" evidence="3">
    <location>
        <begin position="288"/>
        <end position="295"/>
    </location>
    <ligand>
        <name>ATP</name>
        <dbReference type="ChEBI" id="CHEBI:30616"/>
    </ligand>
</feature>
<feature type="transmembrane region" description="Helical" evidence="4">
    <location>
        <begin position="74"/>
        <end position="96"/>
    </location>
</feature>
<feature type="transmembrane region" description="Helical" evidence="4">
    <location>
        <begin position="45"/>
        <end position="62"/>
    </location>
</feature>
<organism evidence="6 7">
    <name type="scientific">Actinocatenispora sera</name>
    <dbReference type="NCBI Taxonomy" id="390989"/>
    <lineage>
        <taxon>Bacteria</taxon>
        <taxon>Bacillati</taxon>
        <taxon>Actinomycetota</taxon>
        <taxon>Actinomycetes</taxon>
        <taxon>Micromonosporales</taxon>
        <taxon>Micromonosporaceae</taxon>
        <taxon>Actinocatenispora</taxon>
    </lineage>
</organism>